<dbReference type="FunFam" id="1.10.510.10:FF:000479">
    <property type="entry name" value="Leucine-rich repeat receptor-like protein kinase"/>
    <property type="match status" value="1"/>
</dbReference>
<evidence type="ECO:0000256" key="3">
    <source>
        <dbReference type="ARBA" id="ARBA00022692"/>
    </source>
</evidence>
<evidence type="ECO:0000313" key="14">
    <source>
        <dbReference type="EMBL" id="ESW17659.1"/>
    </source>
</evidence>
<feature type="signal peptide" evidence="12">
    <location>
        <begin position="1"/>
        <end position="25"/>
    </location>
</feature>
<organism evidence="14 15">
    <name type="scientific">Phaseolus vulgaris</name>
    <name type="common">Kidney bean</name>
    <name type="synonym">French bean</name>
    <dbReference type="NCBI Taxonomy" id="3885"/>
    <lineage>
        <taxon>Eukaryota</taxon>
        <taxon>Viridiplantae</taxon>
        <taxon>Streptophyta</taxon>
        <taxon>Embryophyta</taxon>
        <taxon>Tracheophyta</taxon>
        <taxon>Spermatophyta</taxon>
        <taxon>Magnoliopsida</taxon>
        <taxon>eudicotyledons</taxon>
        <taxon>Gunneridae</taxon>
        <taxon>Pentapetalae</taxon>
        <taxon>rosids</taxon>
        <taxon>fabids</taxon>
        <taxon>Fabales</taxon>
        <taxon>Fabaceae</taxon>
        <taxon>Papilionoideae</taxon>
        <taxon>50 kb inversion clade</taxon>
        <taxon>NPAAA clade</taxon>
        <taxon>indigoferoid/millettioid clade</taxon>
        <taxon>Phaseoleae</taxon>
        <taxon>Phaseolus</taxon>
    </lineage>
</organism>
<dbReference type="InterPro" id="IPR001611">
    <property type="entry name" value="Leu-rich_rpt"/>
</dbReference>
<dbReference type="Pfam" id="PF13855">
    <property type="entry name" value="LRR_8"/>
    <property type="match status" value="1"/>
</dbReference>
<dbReference type="Gene3D" id="3.80.10.10">
    <property type="entry name" value="Ribonuclease Inhibitor"/>
    <property type="match status" value="1"/>
</dbReference>
<evidence type="ECO:0000256" key="8">
    <source>
        <dbReference type="ARBA" id="ARBA00023170"/>
    </source>
</evidence>
<evidence type="ECO:0000256" key="10">
    <source>
        <dbReference type="SAM" id="MobiDB-lite"/>
    </source>
</evidence>
<gene>
    <name evidence="14" type="ORF">PHAVU_007G258000g</name>
</gene>
<evidence type="ECO:0000256" key="7">
    <source>
        <dbReference type="ARBA" id="ARBA00023136"/>
    </source>
</evidence>
<accession>V7BIB6</accession>
<dbReference type="AlphaFoldDB" id="V7BIB6"/>
<dbReference type="Gramene" id="ESW17659">
    <property type="protein sequence ID" value="ESW17659"/>
    <property type="gene ID" value="PHAVU_007G258000g"/>
</dbReference>
<dbReference type="PROSITE" id="PS50011">
    <property type="entry name" value="PROTEIN_KINASE_DOM"/>
    <property type="match status" value="1"/>
</dbReference>
<keyword evidence="9" id="KW-0325">Glycoprotein</keyword>
<proteinExistence type="predicted"/>
<evidence type="ECO:0000256" key="2">
    <source>
        <dbReference type="ARBA" id="ARBA00022614"/>
    </source>
</evidence>
<dbReference type="OMA" id="THINMAY"/>
<dbReference type="InterPro" id="IPR011009">
    <property type="entry name" value="Kinase-like_dom_sf"/>
</dbReference>
<name>V7BIB6_PHAVU</name>
<feature type="region of interest" description="Disordered" evidence="10">
    <location>
        <begin position="342"/>
        <end position="366"/>
    </location>
</feature>
<keyword evidence="5" id="KW-0677">Repeat</keyword>
<dbReference type="Pfam" id="PF00560">
    <property type="entry name" value="LRR_1"/>
    <property type="match status" value="1"/>
</dbReference>
<keyword evidence="8" id="KW-0675">Receptor</keyword>
<dbReference type="PANTHER" id="PTHR48006">
    <property type="entry name" value="LEUCINE-RICH REPEAT-CONTAINING PROTEIN DDB_G0281931-RELATED"/>
    <property type="match status" value="1"/>
</dbReference>
<dbReference type="OrthoDB" id="676979at2759"/>
<dbReference type="FunFam" id="3.30.200.20:FF:000125">
    <property type="entry name" value="Protein STRUBBELIG-RECEPTOR FAMILY 8"/>
    <property type="match status" value="1"/>
</dbReference>
<dbReference type="EMBL" id="CM002294">
    <property type="protein sequence ID" value="ESW17659.1"/>
    <property type="molecule type" value="Genomic_DNA"/>
</dbReference>
<evidence type="ECO:0000256" key="5">
    <source>
        <dbReference type="ARBA" id="ARBA00022737"/>
    </source>
</evidence>
<dbReference type="InterPro" id="IPR001245">
    <property type="entry name" value="Ser-Thr/Tyr_kinase_cat_dom"/>
</dbReference>
<evidence type="ECO:0000256" key="1">
    <source>
        <dbReference type="ARBA" id="ARBA00004479"/>
    </source>
</evidence>
<keyword evidence="15" id="KW-1185">Reference proteome</keyword>
<dbReference type="eggNOG" id="ENOG502QR3N">
    <property type="taxonomic scope" value="Eukaryota"/>
</dbReference>
<dbReference type="FunFam" id="3.80.10.10:FF:000129">
    <property type="entry name" value="Leucine-rich repeat receptor-like kinase"/>
    <property type="match status" value="1"/>
</dbReference>
<keyword evidence="3 11" id="KW-0812">Transmembrane</keyword>
<dbReference type="Pfam" id="PF07714">
    <property type="entry name" value="PK_Tyr_Ser-Thr"/>
    <property type="match status" value="1"/>
</dbReference>
<protein>
    <recommendedName>
        <fullName evidence="13">Protein kinase domain-containing protein</fullName>
    </recommendedName>
</protein>
<dbReference type="GO" id="GO:0005524">
    <property type="term" value="F:ATP binding"/>
    <property type="evidence" value="ECO:0007669"/>
    <property type="project" value="InterPro"/>
</dbReference>
<reference evidence="15" key="1">
    <citation type="journal article" date="2014" name="Nat. Genet.">
        <title>A reference genome for common bean and genome-wide analysis of dual domestications.</title>
        <authorList>
            <person name="Schmutz J."/>
            <person name="McClean P.E."/>
            <person name="Mamidi S."/>
            <person name="Wu G.A."/>
            <person name="Cannon S.B."/>
            <person name="Grimwood J."/>
            <person name="Jenkins J."/>
            <person name="Shu S."/>
            <person name="Song Q."/>
            <person name="Chavarro C."/>
            <person name="Torres-Torres M."/>
            <person name="Geffroy V."/>
            <person name="Moghaddam S.M."/>
            <person name="Gao D."/>
            <person name="Abernathy B."/>
            <person name="Barry K."/>
            <person name="Blair M."/>
            <person name="Brick M.A."/>
            <person name="Chovatia M."/>
            <person name="Gepts P."/>
            <person name="Goodstein D.M."/>
            <person name="Gonzales M."/>
            <person name="Hellsten U."/>
            <person name="Hyten D.L."/>
            <person name="Jia G."/>
            <person name="Kelly J.D."/>
            <person name="Kudrna D."/>
            <person name="Lee R."/>
            <person name="Richard M.M."/>
            <person name="Miklas P.N."/>
            <person name="Osorno J.M."/>
            <person name="Rodrigues J."/>
            <person name="Thareau V."/>
            <person name="Urrea C.A."/>
            <person name="Wang M."/>
            <person name="Yu Y."/>
            <person name="Zhang M."/>
            <person name="Wing R.A."/>
            <person name="Cregan P.B."/>
            <person name="Rokhsar D.S."/>
            <person name="Jackson S.A."/>
        </authorList>
    </citation>
    <scope>NUCLEOTIDE SEQUENCE [LARGE SCALE GENOMIC DNA]</scope>
    <source>
        <strain evidence="15">cv. G19833</strain>
    </source>
</reference>
<evidence type="ECO:0000256" key="6">
    <source>
        <dbReference type="ARBA" id="ARBA00022989"/>
    </source>
</evidence>
<dbReference type="InterPro" id="IPR013210">
    <property type="entry name" value="LRR_N_plant-typ"/>
</dbReference>
<keyword evidence="2" id="KW-0433">Leucine-rich repeat</keyword>
<feature type="compositionally biased region" description="Basic and acidic residues" evidence="10">
    <location>
        <begin position="354"/>
        <end position="366"/>
    </location>
</feature>
<keyword evidence="7 11" id="KW-0472">Membrane</keyword>
<dbReference type="PANTHER" id="PTHR48006:SF93">
    <property type="entry name" value="PROTEIN KINASE DOMAIN-CONTAINING PROTEIN"/>
    <property type="match status" value="1"/>
</dbReference>
<dbReference type="Pfam" id="PF08263">
    <property type="entry name" value="LRRNT_2"/>
    <property type="match status" value="1"/>
</dbReference>
<dbReference type="SUPFAM" id="SSF52058">
    <property type="entry name" value="L domain-like"/>
    <property type="match status" value="1"/>
</dbReference>
<feature type="transmembrane region" description="Helical" evidence="11">
    <location>
        <begin position="270"/>
        <end position="291"/>
    </location>
</feature>
<dbReference type="Proteomes" id="UP000000226">
    <property type="component" value="Chromosome 7"/>
</dbReference>
<dbReference type="SUPFAM" id="SSF56112">
    <property type="entry name" value="Protein kinase-like (PK-like)"/>
    <property type="match status" value="1"/>
</dbReference>
<evidence type="ECO:0000256" key="11">
    <source>
        <dbReference type="SAM" id="Phobius"/>
    </source>
</evidence>
<evidence type="ECO:0000256" key="4">
    <source>
        <dbReference type="ARBA" id="ARBA00022729"/>
    </source>
</evidence>
<dbReference type="Gene3D" id="1.10.510.10">
    <property type="entry name" value="Transferase(Phosphotransferase) domain 1"/>
    <property type="match status" value="1"/>
</dbReference>
<feature type="region of interest" description="Disordered" evidence="10">
    <location>
        <begin position="306"/>
        <end position="325"/>
    </location>
</feature>
<keyword evidence="4 12" id="KW-0732">Signal</keyword>
<dbReference type="InterPro" id="IPR051824">
    <property type="entry name" value="LRR_Rcpt-Like_S/T_Kinase"/>
</dbReference>
<evidence type="ECO:0000313" key="15">
    <source>
        <dbReference type="Proteomes" id="UP000000226"/>
    </source>
</evidence>
<dbReference type="GO" id="GO:0016020">
    <property type="term" value="C:membrane"/>
    <property type="evidence" value="ECO:0007669"/>
    <property type="project" value="UniProtKB-SubCell"/>
</dbReference>
<dbReference type="InterPro" id="IPR000719">
    <property type="entry name" value="Prot_kinase_dom"/>
</dbReference>
<evidence type="ECO:0000256" key="12">
    <source>
        <dbReference type="SAM" id="SignalP"/>
    </source>
</evidence>
<dbReference type="InterPro" id="IPR032675">
    <property type="entry name" value="LRR_dom_sf"/>
</dbReference>
<evidence type="ECO:0000259" key="13">
    <source>
        <dbReference type="PROSITE" id="PS50011"/>
    </source>
</evidence>
<dbReference type="Gene3D" id="3.30.200.20">
    <property type="entry name" value="Phosphorylase Kinase, domain 1"/>
    <property type="match status" value="1"/>
</dbReference>
<dbReference type="GO" id="GO:0004672">
    <property type="term" value="F:protein kinase activity"/>
    <property type="evidence" value="ECO:0007669"/>
    <property type="project" value="InterPro"/>
</dbReference>
<feature type="chain" id="PRO_5004754971" description="Protein kinase domain-containing protein" evidence="12">
    <location>
        <begin position="26"/>
        <end position="710"/>
    </location>
</feature>
<sequence length="710" mass="78689">MVCNYVCMNLALVVFSATLISWCFAFTDPADVAALQDLYTTLNNPLALKGWDGNDPCEESWTGVACSGSSVIHLKIQGLNLTGYLGSFLENLQNLKQLDVSFNNILGEIPQGLPPNATHINMACNYFSQNIPHSLSTMTKLRHLDLSYNNFTGDLPSSFGSLTTLDRLNIQDNLFSGLLPQHFQSIPNLCFLTGYEIMDTNRKVTFHLLIRIGGNKFQRVDDSPPWAFPLDNVPLEQNTSRPPITQANAIENYAPIRVRKQKKKRIGPGGIAFMVGTGTLLATGFALFIAIRLNKRYTKRLENYESDHSSFSSNPISATKEDSTTAIDESLQIPPYNAASLLGPRRLTSQTHKRTGETSRKSFSGRDRFNGRTKVYTVAEVQVVTNSFHEDNLLGEGSLGPVYRAEFPDNKVLAVKNINMAGMSFSEEEKFLDVVCTASRLKHPNIVSLKGYCLEHGQHLLVFDYVRNLTLDDALHNTAYKPLSWGARLQIALGVGQALDYLHSTFSPPVVHGKLKATNVLLDENLMPRVTDSGLAILRPLTSNKVKNRASEIDIRDTGYSSPDHDQQGIGSTKSDIFAFGVLLLELLTGRKPFDGSRPREEHYLAKWASSRLHDSDNLEQMVDPAIKRTFSSKALSRYADIISLCIQPVKEFRPPMSEIVNNLVSFSRKLVSKSGAADGTELDPLEIERSFHTTSSRFNGSPALSYVSA</sequence>
<comment type="subcellular location">
    <subcellularLocation>
        <location evidence="1">Membrane</location>
        <topology evidence="1">Single-pass type I membrane protein</topology>
    </subcellularLocation>
</comment>
<keyword evidence="6 11" id="KW-1133">Transmembrane helix</keyword>
<evidence type="ECO:0000256" key="9">
    <source>
        <dbReference type="ARBA" id="ARBA00023180"/>
    </source>
</evidence>
<feature type="domain" description="Protein kinase" evidence="13">
    <location>
        <begin position="388"/>
        <end position="667"/>
    </location>
</feature>